<dbReference type="AlphaFoldDB" id="A0A1S2VCM9"/>
<protein>
    <recommendedName>
        <fullName evidence="3">Ig-like domain-containing protein</fullName>
    </recommendedName>
</protein>
<proteinExistence type="predicted"/>
<evidence type="ECO:0008006" key="3">
    <source>
        <dbReference type="Google" id="ProtNLM"/>
    </source>
</evidence>
<evidence type="ECO:0000313" key="2">
    <source>
        <dbReference type="Proteomes" id="UP000181790"/>
    </source>
</evidence>
<dbReference type="EMBL" id="MORL01000030">
    <property type="protein sequence ID" value="OIN55986.1"/>
    <property type="molecule type" value="Genomic_DNA"/>
</dbReference>
<organism evidence="1 2">
    <name type="scientific">Arsenicibacter rosenii</name>
    <dbReference type="NCBI Taxonomy" id="1750698"/>
    <lineage>
        <taxon>Bacteria</taxon>
        <taxon>Pseudomonadati</taxon>
        <taxon>Bacteroidota</taxon>
        <taxon>Cytophagia</taxon>
        <taxon>Cytophagales</taxon>
        <taxon>Spirosomataceae</taxon>
        <taxon>Arsenicibacter</taxon>
    </lineage>
</organism>
<dbReference type="Proteomes" id="UP000181790">
    <property type="component" value="Unassembled WGS sequence"/>
</dbReference>
<gene>
    <name evidence="1" type="ORF">BLX24_26925</name>
</gene>
<evidence type="ECO:0000313" key="1">
    <source>
        <dbReference type="EMBL" id="OIN55986.1"/>
    </source>
</evidence>
<comment type="caution">
    <text evidence="1">The sequence shown here is derived from an EMBL/GenBank/DDBJ whole genome shotgun (WGS) entry which is preliminary data.</text>
</comment>
<sequence>MTGGTGTRNYTLSLYEGDPNTSGQPVSDVIILGNSEGNTNNNITWQSGQTSVWFAVRFKGAGSNRVFDVGNAVNNEFADTDLNGFTVQPKPALNLTLSPASTSYTVGQSVTATITGGITGETYYPSLYNGTASDANDISLNLLVQGVEHPGNTVVWSSGTTQGQWVLQFTPEAVGANRRLGVSNHDFSHEQVTGLFTVVCPAVSISATPSLTIASGGSLTLTASGATSYTWSNGVQSSSITLTNVTSVTTLSVTGTSGTCSATADGTVRFTPPVDPCAPYVPRTIIVSDKTNGLGGTYTPGETYQGAPSWVLNGNQLRWNGSGWEFYQSSINEAGITQAGSVSALPCGEFGGYGVKIVVGCGPLGGSGVSVAITATPAPAVAIGQRVTLTASGADSYTWSNGMSGSAITVSNVTSASTLSVTGTTGQCSATASTTVSVACDQTIIADAVSITQSAILGPDNCQVQLTGSGFGTGYTITGPDGYVFSAVYRKVGSYAITGLHVKQPGAYTFKVSYQNACGEISDDTITYVVTGTACK</sequence>
<reference evidence="1 2" key="1">
    <citation type="submission" date="2016-10" db="EMBL/GenBank/DDBJ databases">
        <title>Arsenicibacter rosenii gen. nov., sp. nov., an efficient arsenic-methylating bacterium isolated from an arsenic-contaminated paddy soil.</title>
        <authorList>
            <person name="Huang K."/>
        </authorList>
    </citation>
    <scope>NUCLEOTIDE SEQUENCE [LARGE SCALE GENOMIC DNA]</scope>
    <source>
        <strain evidence="1 2">SM-1</strain>
    </source>
</reference>
<accession>A0A1S2VCM9</accession>
<name>A0A1S2VCM9_9BACT</name>
<keyword evidence="2" id="KW-1185">Reference proteome</keyword>